<comment type="caution">
    <text evidence="3">The sequence shown here is derived from an EMBL/GenBank/DDBJ whole genome shotgun (WGS) entry which is preliminary data.</text>
</comment>
<reference evidence="3" key="1">
    <citation type="journal article" date="2021" name="Open Biol.">
        <title>Shared evolutionary footprints suggest mitochondrial oxidative damage underlies multiple complex I losses in fungi.</title>
        <authorList>
            <person name="Schikora-Tamarit M.A."/>
            <person name="Marcet-Houben M."/>
            <person name="Nosek J."/>
            <person name="Gabaldon T."/>
        </authorList>
    </citation>
    <scope>NUCLEOTIDE SEQUENCE</scope>
    <source>
        <strain evidence="3">NCAIM Y.01608</strain>
    </source>
</reference>
<protein>
    <submittedName>
        <fullName evidence="3">Uncharacterized protein</fullName>
    </submittedName>
</protein>
<evidence type="ECO:0000256" key="1">
    <source>
        <dbReference type="SAM" id="MobiDB-lite"/>
    </source>
</evidence>
<gene>
    <name evidence="3" type="ORF">OGATHE_001124</name>
</gene>
<feature type="region of interest" description="Disordered" evidence="1">
    <location>
        <begin position="1"/>
        <end position="24"/>
    </location>
</feature>
<keyword evidence="2" id="KW-1133">Transmembrane helix</keyword>
<name>A0A9P8PS82_9ASCO</name>
<reference evidence="3" key="2">
    <citation type="submission" date="2021-01" db="EMBL/GenBank/DDBJ databases">
        <authorList>
            <person name="Schikora-Tamarit M.A."/>
        </authorList>
    </citation>
    <scope>NUCLEOTIDE SEQUENCE</scope>
    <source>
        <strain evidence="3">NCAIM Y.01608</strain>
    </source>
</reference>
<feature type="transmembrane region" description="Helical" evidence="2">
    <location>
        <begin position="29"/>
        <end position="50"/>
    </location>
</feature>
<dbReference type="AlphaFoldDB" id="A0A9P8PS82"/>
<keyword evidence="2" id="KW-0472">Membrane</keyword>
<evidence type="ECO:0000313" key="3">
    <source>
        <dbReference type="EMBL" id="KAH3676635.1"/>
    </source>
</evidence>
<accession>A0A9P8PS82</accession>
<evidence type="ECO:0000313" key="4">
    <source>
        <dbReference type="Proteomes" id="UP000788993"/>
    </source>
</evidence>
<dbReference type="Proteomes" id="UP000788993">
    <property type="component" value="Unassembled WGS sequence"/>
</dbReference>
<keyword evidence="4" id="KW-1185">Reference proteome</keyword>
<keyword evidence="2" id="KW-0812">Transmembrane</keyword>
<proteinExistence type="predicted"/>
<sequence length="120" mass="12982">MSSSLKSSSGDSSSSADPMSMSLSPSDSAIADANISWATFSSFLTLRFLLLKKFSRSVCSPRSIFPKLCERAPLRRFTSISKVLDAPVPEPILENTMLVISEYGIRTVGLVTKSKHFSSG</sequence>
<dbReference type="EMBL" id="JAEUBD010000146">
    <property type="protein sequence ID" value="KAH3676635.1"/>
    <property type="molecule type" value="Genomic_DNA"/>
</dbReference>
<evidence type="ECO:0000256" key="2">
    <source>
        <dbReference type="SAM" id="Phobius"/>
    </source>
</evidence>
<organism evidence="3 4">
    <name type="scientific">Ogataea polymorpha</name>
    <dbReference type="NCBI Taxonomy" id="460523"/>
    <lineage>
        <taxon>Eukaryota</taxon>
        <taxon>Fungi</taxon>
        <taxon>Dikarya</taxon>
        <taxon>Ascomycota</taxon>
        <taxon>Saccharomycotina</taxon>
        <taxon>Pichiomycetes</taxon>
        <taxon>Pichiales</taxon>
        <taxon>Pichiaceae</taxon>
        <taxon>Ogataea</taxon>
    </lineage>
</organism>